<comment type="function">
    <text evidence="2">Involved in the post-transcriptional modification of the uridine at the wobble position (U34) of tRNA(Lys), tRNA(Glu) and tRNA(Gln). Catalyzes the conversion of 2-thiouridine (S2U-RNA) to 2-selenouridine (Se2U-RNA). Acts in a two-step process involving geranylation of 2-thiouridine (S2U) to S-geranyl-2-thiouridine (geS2U) and subsequent selenation of the latter derivative to 2-selenouridine (Se2U) in the tRNA chain.</text>
</comment>
<comment type="catalytic activity">
    <reaction evidence="2">
        <text>5-methylaminomethyl-2-thiouridine(34) in tRNA + (2E)-geranyl diphosphate = 5-methylaminomethyl-S-(2E)-geranyl-thiouridine(34) in tRNA + diphosphate</text>
        <dbReference type="Rhea" id="RHEA:14085"/>
        <dbReference type="Rhea" id="RHEA-COMP:10195"/>
        <dbReference type="Rhea" id="RHEA-COMP:14654"/>
        <dbReference type="ChEBI" id="CHEBI:33019"/>
        <dbReference type="ChEBI" id="CHEBI:58057"/>
        <dbReference type="ChEBI" id="CHEBI:74455"/>
        <dbReference type="ChEBI" id="CHEBI:140632"/>
    </reaction>
</comment>
<dbReference type="Gene3D" id="3.40.250.10">
    <property type="entry name" value="Rhodanese-like domain"/>
    <property type="match status" value="1"/>
</dbReference>
<keyword evidence="5" id="KW-1185">Reference proteome</keyword>
<evidence type="ECO:0000256" key="2">
    <source>
        <dbReference type="HAMAP-Rule" id="MF_01622"/>
    </source>
</evidence>
<comment type="similarity">
    <text evidence="2">Belongs to the SelU family.</text>
</comment>
<dbReference type="NCBIfam" id="TIGR03167">
    <property type="entry name" value="tRNA_sel_U_synt"/>
    <property type="match status" value="1"/>
</dbReference>
<dbReference type="PANTHER" id="PTHR30401:SF0">
    <property type="entry name" value="TRNA 2-SELENOURIDINE SYNTHASE"/>
    <property type="match status" value="1"/>
</dbReference>
<dbReference type="NCBIfam" id="NF008751">
    <property type="entry name" value="PRK11784.1-3"/>
    <property type="match status" value="1"/>
</dbReference>
<sequence>MSNLEEIDNFSKIFKANLPLLDVRAPIEFSGGSFPQAENFPLMNDSERHQIGICYKEKGQNSAIQLGHELINGTLKQERVEKWLDFVSKNPKGALYCFRGGLRSKITQEWIYEESGVSYPRIKGGYKALRSFLLHEMVRITNNKEFIVIGGQTGCGKTMLLNEIDNSIDLEGLANHRGSAFGNNVSPQPKQIDFENNLSIELIKKESFSQLLIEDEGNNIGMIHIPDSIKLKSRDSKIILLTASLEDRLRISLKSYVIDMEIQFKAINLEKGFENFSNYWLTSLYKIQKRLGGDRYQSLLTQLKLALKNHQNNADINDYLPLIESLLVDYYDPMYNFQINNKKHRVIFKGNSKEVKKFLEKN</sequence>
<dbReference type="PROSITE" id="PS50206">
    <property type="entry name" value="RHODANESE_3"/>
    <property type="match status" value="1"/>
</dbReference>
<dbReference type="InterPro" id="IPR001763">
    <property type="entry name" value="Rhodanese-like_dom"/>
</dbReference>
<evidence type="ECO:0000313" key="5">
    <source>
        <dbReference type="Proteomes" id="UP000068905"/>
    </source>
</evidence>
<dbReference type="RefSeq" id="WP_053820068.1">
    <property type="nucleotide sequence ID" value="NZ_CP006911.1"/>
</dbReference>
<dbReference type="GO" id="GO:0043828">
    <property type="term" value="F:tRNA 2-selenouridine synthase activity"/>
    <property type="evidence" value="ECO:0007669"/>
    <property type="project" value="UniProtKB-EC"/>
</dbReference>
<dbReference type="InterPro" id="IPR058840">
    <property type="entry name" value="AAA_SelU"/>
</dbReference>
<comment type="subunit">
    <text evidence="2">Monomer.</text>
</comment>
<dbReference type="InterPro" id="IPR017582">
    <property type="entry name" value="SelU"/>
</dbReference>
<name>A0A0M4LFF1_9GAMM</name>
<organism evidence="4 5">
    <name type="scientific">Candidatus Pseudothioglobus singularis PS1</name>
    <dbReference type="NCBI Taxonomy" id="1125411"/>
    <lineage>
        <taxon>Bacteria</taxon>
        <taxon>Pseudomonadati</taxon>
        <taxon>Pseudomonadota</taxon>
        <taxon>Gammaproteobacteria</taxon>
        <taxon>Candidatus Pseudothioglobaceae</taxon>
        <taxon>Candidatus Pseudothioglobus</taxon>
    </lineage>
</organism>
<comment type="catalytic activity">
    <reaction evidence="2">
        <text>5-methylaminomethyl-2-(Se-phospho)selenouridine(34) in tRNA + H2O = 5-methylaminomethyl-2-selenouridine(34) in tRNA + phosphate</text>
        <dbReference type="Rhea" id="RHEA:60176"/>
        <dbReference type="Rhea" id="RHEA-COMP:10196"/>
        <dbReference type="Rhea" id="RHEA-COMP:15523"/>
        <dbReference type="ChEBI" id="CHEBI:15377"/>
        <dbReference type="ChEBI" id="CHEBI:43474"/>
        <dbReference type="ChEBI" id="CHEBI:82743"/>
        <dbReference type="ChEBI" id="CHEBI:143702"/>
    </reaction>
</comment>
<proteinExistence type="inferred from homology"/>
<reference evidence="4 5" key="1">
    <citation type="journal article" date="2015" name="Genome Announc.">
        <title>Genome Sequence of 'Candidatus Thioglobus singularis' Strain PS1, a Mixotroph from the SUP05 Clade of Marine Gammaproteobacteria.</title>
        <authorList>
            <person name="Marshall K.T."/>
            <person name="Morris R.M."/>
        </authorList>
    </citation>
    <scope>NUCLEOTIDE SEQUENCE [LARGE SCALE GENOMIC DNA]</scope>
    <source>
        <strain evidence="4 5">PS1</strain>
    </source>
</reference>
<dbReference type="Proteomes" id="UP000068905">
    <property type="component" value="Chromosome"/>
</dbReference>
<dbReference type="Pfam" id="PF26341">
    <property type="entry name" value="AAA_SelU"/>
    <property type="match status" value="1"/>
</dbReference>
<dbReference type="STRING" id="1125411.W908_04295"/>
<comment type="catalytic activity">
    <reaction evidence="2">
        <text>5-methylaminomethyl-2-thiouridine(34) in tRNA + selenophosphate + (2E)-geranyl diphosphate + H2O + H(+) = 5-methylaminomethyl-2-selenouridine(34) in tRNA + (2E)-thiogeraniol + phosphate + diphosphate</text>
        <dbReference type="Rhea" id="RHEA:42716"/>
        <dbReference type="Rhea" id="RHEA-COMP:10195"/>
        <dbReference type="Rhea" id="RHEA-COMP:10196"/>
        <dbReference type="ChEBI" id="CHEBI:15377"/>
        <dbReference type="ChEBI" id="CHEBI:15378"/>
        <dbReference type="ChEBI" id="CHEBI:16144"/>
        <dbReference type="ChEBI" id="CHEBI:33019"/>
        <dbReference type="ChEBI" id="CHEBI:43474"/>
        <dbReference type="ChEBI" id="CHEBI:58057"/>
        <dbReference type="ChEBI" id="CHEBI:74455"/>
        <dbReference type="ChEBI" id="CHEBI:82743"/>
        <dbReference type="ChEBI" id="CHEBI:143703"/>
        <dbReference type="EC" id="2.9.1.3"/>
    </reaction>
</comment>
<dbReference type="PATRIC" id="fig|1125411.7.peg.841"/>
<dbReference type="OrthoDB" id="9808735at2"/>
<protein>
    <recommendedName>
        <fullName evidence="2">tRNA 2-selenouridine synthase</fullName>
        <ecNumber evidence="2">2.9.1.3</ecNumber>
    </recommendedName>
</protein>
<dbReference type="EMBL" id="CP006911">
    <property type="protein sequence ID" value="ALE01868.1"/>
    <property type="molecule type" value="Genomic_DNA"/>
</dbReference>
<dbReference type="SUPFAM" id="SSF52821">
    <property type="entry name" value="Rhodanese/Cell cycle control phosphatase"/>
    <property type="match status" value="1"/>
</dbReference>
<keyword evidence="1 2" id="KW-0711">Selenium</keyword>
<dbReference type="GO" id="GO:0002098">
    <property type="term" value="P:tRNA wobble uridine modification"/>
    <property type="evidence" value="ECO:0007669"/>
    <property type="project" value="UniProtKB-UniRule"/>
</dbReference>
<gene>
    <name evidence="2" type="primary">selU</name>
    <name evidence="4" type="ORF">W908_04295</name>
</gene>
<dbReference type="GO" id="GO:0016765">
    <property type="term" value="F:transferase activity, transferring alkyl or aryl (other than methyl) groups"/>
    <property type="evidence" value="ECO:0007669"/>
    <property type="project" value="UniProtKB-UniRule"/>
</dbReference>
<evidence type="ECO:0000313" key="4">
    <source>
        <dbReference type="EMBL" id="ALE01868.1"/>
    </source>
</evidence>
<evidence type="ECO:0000259" key="3">
    <source>
        <dbReference type="PROSITE" id="PS50206"/>
    </source>
</evidence>
<dbReference type="PANTHER" id="PTHR30401">
    <property type="entry name" value="TRNA 2-SELENOURIDINE SYNTHASE"/>
    <property type="match status" value="1"/>
</dbReference>
<feature type="domain" description="Rhodanese" evidence="3">
    <location>
        <begin position="14"/>
        <end position="138"/>
    </location>
</feature>
<dbReference type="HAMAP" id="MF_01622">
    <property type="entry name" value="tRNA_sel_U_synth"/>
    <property type="match status" value="1"/>
</dbReference>
<keyword evidence="2" id="KW-0808">Transferase</keyword>
<dbReference type="InterPro" id="IPR036873">
    <property type="entry name" value="Rhodanese-like_dom_sf"/>
</dbReference>
<dbReference type="AlphaFoldDB" id="A0A0M4LFF1"/>
<feature type="active site" description="S-selanylcysteine intermediate" evidence="2">
    <location>
        <position position="97"/>
    </location>
</feature>
<dbReference type="SMART" id="SM00450">
    <property type="entry name" value="RHOD"/>
    <property type="match status" value="1"/>
</dbReference>
<dbReference type="KEGG" id="tsn:W908_04295"/>
<evidence type="ECO:0000256" key="1">
    <source>
        <dbReference type="ARBA" id="ARBA00023266"/>
    </source>
</evidence>
<comment type="catalytic activity">
    <reaction evidence="2">
        <text>5-methylaminomethyl-S-(2E)-geranyl-thiouridine(34) in tRNA + selenophosphate + H(+) = 5-methylaminomethyl-2-(Se-phospho)selenouridine(34) in tRNA + (2E)-thiogeraniol</text>
        <dbReference type="Rhea" id="RHEA:60172"/>
        <dbReference type="Rhea" id="RHEA-COMP:14654"/>
        <dbReference type="Rhea" id="RHEA-COMP:15523"/>
        <dbReference type="ChEBI" id="CHEBI:15378"/>
        <dbReference type="ChEBI" id="CHEBI:16144"/>
        <dbReference type="ChEBI" id="CHEBI:140632"/>
        <dbReference type="ChEBI" id="CHEBI:143702"/>
        <dbReference type="ChEBI" id="CHEBI:143703"/>
    </reaction>
</comment>
<dbReference type="EC" id="2.9.1.3" evidence="2"/>
<accession>A0A0M4LFF1</accession>